<dbReference type="InterPro" id="IPR000477">
    <property type="entry name" value="RT_dom"/>
</dbReference>
<protein>
    <recommendedName>
        <fullName evidence="5">Reverse transcriptase domain-containing protein</fullName>
    </recommendedName>
</protein>
<accession>A0A409WYV2</accession>
<gene>
    <name evidence="3" type="ORF">CVT26_005642</name>
</gene>
<dbReference type="Gene3D" id="3.60.10.10">
    <property type="entry name" value="Endonuclease/exonuclease/phosphatase"/>
    <property type="match status" value="1"/>
</dbReference>
<dbReference type="Proteomes" id="UP000284706">
    <property type="component" value="Unassembled WGS sequence"/>
</dbReference>
<feature type="non-terminal residue" evidence="3">
    <location>
        <position position="863"/>
    </location>
</feature>
<feature type="domain" description="Reverse transcriptase" evidence="1">
    <location>
        <begin position="692"/>
        <end position="847"/>
    </location>
</feature>
<keyword evidence="4" id="KW-1185">Reference proteome</keyword>
<dbReference type="SUPFAM" id="SSF56219">
    <property type="entry name" value="DNase I-like"/>
    <property type="match status" value="1"/>
</dbReference>
<evidence type="ECO:0000259" key="1">
    <source>
        <dbReference type="Pfam" id="PF00078"/>
    </source>
</evidence>
<organism evidence="3 4">
    <name type="scientific">Gymnopilus dilepis</name>
    <dbReference type="NCBI Taxonomy" id="231916"/>
    <lineage>
        <taxon>Eukaryota</taxon>
        <taxon>Fungi</taxon>
        <taxon>Dikarya</taxon>
        <taxon>Basidiomycota</taxon>
        <taxon>Agaricomycotina</taxon>
        <taxon>Agaricomycetes</taxon>
        <taxon>Agaricomycetidae</taxon>
        <taxon>Agaricales</taxon>
        <taxon>Agaricineae</taxon>
        <taxon>Hymenogastraceae</taxon>
        <taxon>Gymnopilus</taxon>
    </lineage>
</organism>
<proteinExistence type="predicted"/>
<evidence type="ECO:0000313" key="3">
    <source>
        <dbReference type="EMBL" id="PPQ83703.1"/>
    </source>
</evidence>
<dbReference type="PANTHER" id="PTHR19446">
    <property type="entry name" value="REVERSE TRANSCRIPTASES"/>
    <property type="match status" value="1"/>
</dbReference>
<evidence type="ECO:0008006" key="5">
    <source>
        <dbReference type="Google" id="ProtNLM"/>
    </source>
</evidence>
<dbReference type="GO" id="GO:0003824">
    <property type="term" value="F:catalytic activity"/>
    <property type="evidence" value="ECO:0007669"/>
    <property type="project" value="InterPro"/>
</dbReference>
<evidence type="ECO:0000313" key="4">
    <source>
        <dbReference type="Proteomes" id="UP000284706"/>
    </source>
</evidence>
<evidence type="ECO:0000259" key="2">
    <source>
        <dbReference type="Pfam" id="PF03372"/>
    </source>
</evidence>
<dbReference type="AlphaFoldDB" id="A0A409WYV2"/>
<sequence length="863" mass="96115">MVSLNINGHLALKIANTSVVEMIKQSAICFFQETYLAPGQDTTLPLPTGYHIVARSRPYRSGGRLPGGGVAAVIADSVQYTVCSAISCPDLLVLDLLGLYVICAYLLPARSRWEGWAAVSPEIRIREAIEYCREECAPKPIVLVGDLNARTASRQPRHSALLRYSQDETCDARGKWLLQMCEEYDLHILNGTTLDVRGDDEIGKWTSFQPLGQSVIDYAIVSTDLLEATGGLEVVHVDRQLSDHDTLRVVVHHDFPQLSPPTPAHALTVEDILRPLDSNSNGQLEEALLATLNSALQDDKACQRLYGPAYFDKSPSSFYVAATASRGTDLAAMAVYWRENCVITGRILGTENKAILVAVVSGLLKISPNRPVVIYTASEYAICSLVYLAGRHALQGWTCQNSDILRIASMLLQRRSATTSFRIIRPRADDENHAWLSAHTLATDSLRDPAAPIIPDITIDNVPEWTYPSDAQPLRNADETMLLKVTTTLTKFSTQGESRVAQHIEKVIPPPSDVDSISEAHRGRTAVRKTMWLNLQKLIDIAQRSARDMWRFIRSGADRKQRSIPVTLDDLRTTFEARMNPPSVLPDSFDKDRFHEDKTYFDQMPAETVDETSQGFFSRPFTVDEVDIVKAKVVDRVRSAAGIDGVTYADILKIPSDKLVELFNLCIQTGDAPRSWLTTMLVGILKPGRPAKDPESYRLIALESCLLKMLTLLIAMRFREWIATTDILPEAQNGFREGLRTINPALILRIAIEKCLARGHSMLAVFVDLENAFPSTNLPTLWKKLAQAGANGPLIDWMRMLYARMQYTVTTHGKNRSFTETFRSWWGFLAGDSFSPDFFTFFAADCVPPTSDHDITLDDVVVT</sequence>
<dbReference type="OrthoDB" id="3051112at2759"/>
<reference evidence="3 4" key="1">
    <citation type="journal article" date="2018" name="Evol. Lett.">
        <title>Horizontal gene cluster transfer increased hallucinogenic mushroom diversity.</title>
        <authorList>
            <person name="Reynolds H.T."/>
            <person name="Vijayakumar V."/>
            <person name="Gluck-Thaler E."/>
            <person name="Korotkin H.B."/>
            <person name="Matheny P.B."/>
            <person name="Slot J.C."/>
        </authorList>
    </citation>
    <scope>NUCLEOTIDE SEQUENCE [LARGE SCALE GENOMIC DNA]</scope>
    <source>
        <strain evidence="3 4">SRW20</strain>
    </source>
</reference>
<dbReference type="Pfam" id="PF00078">
    <property type="entry name" value="RVT_1"/>
    <property type="match status" value="1"/>
</dbReference>
<feature type="domain" description="Endonuclease/exonuclease/phosphatase" evidence="2">
    <location>
        <begin position="3"/>
        <end position="244"/>
    </location>
</feature>
<dbReference type="InterPro" id="IPR036397">
    <property type="entry name" value="RNaseH_sf"/>
</dbReference>
<dbReference type="Gene3D" id="3.30.420.10">
    <property type="entry name" value="Ribonuclease H-like superfamily/Ribonuclease H"/>
    <property type="match status" value="1"/>
</dbReference>
<comment type="caution">
    <text evidence="3">The sequence shown here is derived from an EMBL/GenBank/DDBJ whole genome shotgun (WGS) entry which is preliminary data.</text>
</comment>
<dbReference type="GO" id="GO:0003676">
    <property type="term" value="F:nucleic acid binding"/>
    <property type="evidence" value="ECO:0007669"/>
    <property type="project" value="InterPro"/>
</dbReference>
<dbReference type="STRING" id="231916.A0A409WYV2"/>
<name>A0A409WYV2_9AGAR</name>
<dbReference type="InterPro" id="IPR036691">
    <property type="entry name" value="Endo/exonu/phosph_ase_sf"/>
</dbReference>
<dbReference type="EMBL" id="NHYE01004586">
    <property type="protein sequence ID" value="PPQ83703.1"/>
    <property type="molecule type" value="Genomic_DNA"/>
</dbReference>
<dbReference type="InParanoid" id="A0A409WYV2"/>
<dbReference type="InterPro" id="IPR005135">
    <property type="entry name" value="Endo/exonuclease/phosphatase"/>
</dbReference>
<dbReference type="Pfam" id="PF03372">
    <property type="entry name" value="Exo_endo_phos"/>
    <property type="match status" value="1"/>
</dbReference>